<feature type="region of interest" description="Disordered" evidence="5">
    <location>
        <begin position="1"/>
        <end position="54"/>
    </location>
</feature>
<evidence type="ECO:0000256" key="2">
    <source>
        <dbReference type="ARBA" id="ARBA00022664"/>
    </source>
</evidence>
<dbReference type="GO" id="GO:0003729">
    <property type="term" value="F:mRNA binding"/>
    <property type="evidence" value="ECO:0007669"/>
    <property type="project" value="TreeGrafter"/>
</dbReference>
<sequence length="234" mass="25126">MAAQPSTNFQGDGQQVNESIDLEAALRNSRQQDGGPEPDSDNPQGGAQGAGTFGGIYKSSAPADKVLGGAASAPPGPLFPVPDLPPQSFLTSSMLRDMSDKKVRVLLRDDKIFIGILRTYDQFANLTITECTERISALNPDWDPVDGYHGKLPKWFYCDVAVTGAITFRGENVAICSTIDLDKEDDPSPIAVLGDEQVIRALHAEQVQARKDLEARIAAKLKKAGIEPGFGMQV</sequence>
<keyword evidence="8" id="KW-1185">Reference proteome</keyword>
<dbReference type="InterPro" id="IPR044642">
    <property type="entry name" value="PTHR15588"/>
</dbReference>
<dbReference type="SUPFAM" id="SSF50182">
    <property type="entry name" value="Sm-like ribonucleoproteins"/>
    <property type="match status" value="1"/>
</dbReference>
<comment type="similarity">
    <text evidence="1">Belongs to the snRNP Sm proteins family.</text>
</comment>
<dbReference type="PANTHER" id="PTHR15588">
    <property type="entry name" value="LSM1"/>
    <property type="match status" value="1"/>
</dbReference>
<evidence type="ECO:0000256" key="3">
    <source>
        <dbReference type="ARBA" id="ARBA00022884"/>
    </source>
</evidence>
<evidence type="ECO:0000256" key="4">
    <source>
        <dbReference type="ARBA" id="ARBA00023274"/>
    </source>
</evidence>
<accession>A0A9P4V5R1</accession>
<dbReference type="SMART" id="SM00651">
    <property type="entry name" value="Sm"/>
    <property type="match status" value="1"/>
</dbReference>
<evidence type="ECO:0000313" key="8">
    <source>
        <dbReference type="Proteomes" id="UP000799444"/>
    </source>
</evidence>
<dbReference type="InterPro" id="IPR047575">
    <property type="entry name" value="Sm"/>
</dbReference>
<dbReference type="Gene3D" id="2.30.30.100">
    <property type="match status" value="1"/>
</dbReference>
<evidence type="ECO:0000256" key="1">
    <source>
        <dbReference type="ARBA" id="ARBA00006850"/>
    </source>
</evidence>
<evidence type="ECO:0000259" key="6">
    <source>
        <dbReference type="PROSITE" id="PS52002"/>
    </source>
</evidence>
<keyword evidence="4" id="KW-0687">Ribonucleoprotein</keyword>
<keyword evidence="3" id="KW-0694">RNA-binding</keyword>
<evidence type="ECO:0000256" key="5">
    <source>
        <dbReference type="SAM" id="MobiDB-lite"/>
    </source>
</evidence>
<dbReference type="OrthoDB" id="10263346at2759"/>
<dbReference type="EMBL" id="ML996098">
    <property type="protein sequence ID" value="KAF2740937.1"/>
    <property type="molecule type" value="Genomic_DNA"/>
</dbReference>
<dbReference type="GO" id="GO:0006397">
    <property type="term" value="P:mRNA processing"/>
    <property type="evidence" value="ECO:0007669"/>
    <property type="project" value="UniProtKB-KW"/>
</dbReference>
<dbReference type="Pfam" id="PF01423">
    <property type="entry name" value="LSM"/>
    <property type="match status" value="1"/>
</dbReference>
<comment type="caution">
    <text evidence="7">The sequence shown here is derived from an EMBL/GenBank/DDBJ whole genome shotgun (WGS) entry which is preliminary data.</text>
</comment>
<dbReference type="GO" id="GO:1990904">
    <property type="term" value="C:ribonucleoprotein complex"/>
    <property type="evidence" value="ECO:0007669"/>
    <property type="project" value="UniProtKB-KW"/>
</dbReference>
<reference evidence="7" key="1">
    <citation type="journal article" date="2020" name="Stud. Mycol.">
        <title>101 Dothideomycetes genomes: a test case for predicting lifestyles and emergence of pathogens.</title>
        <authorList>
            <person name="Haridas S."/>
            <person name="Albert R."/>
            <person name="Binder M."/>
            <person name="Bloem J."/>
            <person name="Labutti K."/>
            <person name="Salamov A."/>
            <person name="Andreopoulos B."/>
            <person name="Baker S."/>
            <person name="Barry K."/>
            <person name="Bills G."/>
            <person name="Bluhm B."/>
            <person name="Cannon C."/>
            <person name="Castanera R."/>
            <person name="Culley D."/>
            <person name="Daum C."/>
            <person name="Ezra D."/>
            <person name="Gonzalez J."/>
            <person name="Henrissat B."/>
            <person name="Kuo A."/>
            <person name="Liang C."/>
            <person name="Lipzen A."/>
            <person name="Lutzoni F."/>
            <person name="Magnuson J."/>
            <person name="Mondo S."/>
            <person name="Nolan M."/>
            <person name="Ohm R."/>
            <person name="Pangilinan J."/>
            <person name="Park H.-J."/>
            <person name="Ramirez L."/>
            <person name="Alfaro M."/>
            <person name="Sun H."/>
            <person name="Tritt A."/>
            <person name="Yoshinaga Y."/>
            <person name="Zwiers L.-H."/>
            <person name="Turgeon B."/>
            <person name="Goodwin S."/>
            <person name="Spatafora J."/>
            <person name="Crous P."/>
            <person name="Grigoriev I."/>
        </authorList>
    </citation>
    <scope>NUCLEOTIDE SEQUENCE</scope>
    <source>
        <strain evidence="7">CBS 125425</strain>
    </source>
</reference>
<dbReference type="GO" id="GO:0000290">
    <property type="term" value="P:deadenylation-dependent decapping of nuclear-transcribed mRNA"/>
    <property type="evidence" value="ECO:0007669"/>
    <property type="project" value="TreeGrafter"/>
</dbReference>
<dbReference type="InterPro" id="IPR001163">
    <property type="entry name" value="Sm_dom_euk/arc"/>
</dbReference>
<dbReference type="PROSITE" id="PS52002">
    <property type="entry name" value="SM"/>
    <property type="match status" value="1"/>
</dbReference>
<dbReference type="PANTHER" id="PTHR15588:SF8">
    <property type="entry name" value="U6 SNRNA-ASSOCIATED SM-LIKE PROTEIN LSM1"/>
    <property type="match status" value="1"/>
</dbReference>
<dbReference type="Proteomes" id="UP000799444">
    <property type="component" value="Unassembled WGS sequence"/>
</dbReference>
<name>A0A9P4V5R1_9PLEO</name>
<gene>
    <name evidence="7" type="ORF">EJ04DRAFT_481161</name>
</gene>
<feature type="compositionally biased region" description="Polar residues" evidence="5">
    <location>
        <begin position="1"/>
        <end position="18"/>
    </location>
</feature>
<proteinExistence type="inferred from homology"/>
<evidence type="ECO:0000313" key="7">
    <source>
        <dbReference type="EMBL" id="KAF2740937.1"/>
    </source>
</evidence>
<dbReference type="AlphaFoldDB" id="A0A9P4V5R1"/>
<organism evidence="7 8">
    <name type="scientific">Polyplosphaeria fusca</name>
    <dbReference type="NCBI Taxonomy" id="682080"/>
    <lineage>
        <taxon>Eukaryota</taxon>
        <taxon>Fungi</taxon>
        <taxon>Dikarya</taxon>
        <taxon>Ascomycota</taxon>
        <taxon>Pezizomycotina</taxon>
        <taxon>Dothideomycetes</taxon>
        <taxon>Pleosporomycetidae</taxon>
        <taxon>Pleosporales</taxon>
        <taxon>Tetraplosphaeriaceae</taxon>
        <taxon>Polyplosphaeria</taxon>
    </lineage>
</organism>
<dbReference type="GO" id="GO:0000932">
    <property type="term" value="C:P-body"/>
    <property type="evidence" value="ECO:0007669"/>
    <property type="project" value="TreeGrafter"/>
</dbReference>
<dbReference type="GO" id="GO:1990726">
    <property type="term" value="C:Lsm1-7-Pat1 complex"/>
    <property type="evidence" value="ECO:0007669"/>
    <property type="project" value="TreeGrafter"/>
</dbReference>
<dbReference type="InterPro" id="IPR010920">
    <property type="entry name" value="LSM_dom_sf"/>
</dbReference>
<keyword evidence="2" id="KW-0507">mRNA processing</keyword>
<feature type="domain" description="Sm" evidence="6">
    <location>
        <begin position="90"/>
        <end position="182"/>
    </location>
</feature>
<protein>
    <recommendedName>
        <fullName evidence="6">Sm domain-containing protein</fullName>
    </recommendedName>
</protein>